<dbReference type="InterPro" id="IPR029044">
    <property type="entry name" value="Nucleotide-diphossugar_trans"/>
</dbReference>
<feature type="region of interest" description="Linker" evidence="18">
    <location>
        <begin position="235"/>
        <end position="255"/>
    </location>
</feature>
<dbReference type="EC" id="2.7.7.23" evidence="18"/>
<feature type="binding site" evidence="18">
    <location>
        <position position="146"/>
    </location>
    <ligand>
        <name>UDP-N-acetyl-alpha-D-glucosamine</name>
        <dbReference type="ChEBI" id="CHEBI:57705"/>
    </ligand>
</feature>
<dbReference type="InterPro" id="IPR001451">
    <property type="entry name" value="Hexapep"/>
</dbReference>
<keyword evidence="7 18" id="KW-0479">Metal-binding</keyword>
<dbReference type="NCBIfam" id="TIGR01173">
    <property type="entry name" value="glmU"/>
    <property type="match status" value="1"/>
</dbReference>
<dbReference type="GO" id="GO:0000287">
    <property type="term" value="F:magnesium ion binding"/>
    <property type="evidence" value="ECO:0007669"/>
    <property type="project" value="UniProtKB-UniRule"/>
</dbReference>
<keyword evidence="13 18" id="KW-0012">Acyltransferase</keyword>
<dbReference type="HAMAP" id="MF_01631">
    <property type="entry name" value="GlmU"/>
    <property type="match status" value="1"/>
</dbReference>
<dbReference type="EMBL" id="FZPA01000001">
    <property type="protein sequence ID" value="SNS40687.1"/>
    <property type="molecule type" value="Genomic_DNA"/>
</dbReference>
<feature type="binding site" evidence="18">
    <location>
        <begin position="106"/>
        <end position="108"/>
    </location>
    <ligand>
        <name>UDP-N-acetyl-alpha-D-glucosamine</name>
        <dbReference type="ChEBI" id="CHEBI:57705"/>
    </ligand>
</feature>
<evidence type="ECO:0000256" key="10">
    <source>
        <dbReference type="ARBA" id="ARBA00022960"/>
    </source>
</evidence>
<feature type="binding site" evidence="18">
    <location>
        <begin position="83"/>
        <end position="84"/>
    </location>
    <ligand>
        <name>UDP-N-acetyl-alpha-D-glucosamine</name>
        <dbReference type="ChEBI" id="CHEBI:57705"/>
    </ligand>
</feature>
<dbReference type="InterPro" id="IPR050065">
    <property type="entry name" value="GlmU-like"/>
</dbReference>
<evidence type="ECO:0000256" key="11">
    <source>
        <dbReference type="ARBA" id="ARBA00022984"/>
    </source>
</evidence>
<dbReference type="Pfam" id="PF14602">
    <property type="entry name" value="Hexapep_2"/>
    <property type="match status" value="1"/>
</dbReference>
<feature type="binding site" evidence="18">
    <location>
        <begin position="374"/>
        <end position="375"/>
    </location>
    <ligand>
        <name>acetyl-CoA</name>
        <dbReference type="ChEBI" id="CHEBI:57288"/>
    </ligand>
</feature>
<dbReference type="AlphaFoldDB" id="A0A239E7T8"/>
<evidence type="ECO:0000313" key="20">
    <source>
        <dbReference type="EMBL" id="SNS40687.1"/>
    </source>
</evidence>
<dbReference type="RefSeq" id="WP_089214496.1">
    <property type="nucleotide sequence ID" value="NZ_FZPA01000001.1"/>
</dbReference>
<dbReference type="SUPFAM" id="SSF53448">
    <property type="entry name" value="Nucleotide-diphospho-sugar transferases"/>
    <property type="match status" value="1"/>
</dbReference>
<dbReference type="Proteomes" id="UP000198339">
    <property type="component" value="Unassembled WGS sequence"/>
</dbReference>
<dbReference type="CDD" id="cd03353">
    <property type="entry name" value="LbH_GlmU_C"/>
    <property type="match status" value="1"/>
</dbReference>
<feature type="binding site" evidence="18">
    <location>
        <position position="354"/>
    </location>
    <ligand>
        <name>UDP-N-acetyl-alpha-D-glucosamine</name>
        <dbReference type="ChEBI" id="CHEBI:57705"/>
    </ligand>
</feature>
<feature type="binding site" evidence="18">
    <location>
        <position position="411"/>
    </location>
    <ligand>
        <name>acetyl-CoA</name>
        <dbReference type="ChEBI" id="CHEBI:57288"/>
    </ligand>
</feature>
<comment type="similarity">
    <text evidence="3 18">In the N-terminal section; belongs to the N-acetylglucosamine-1-phosphate uridyltransferase family.</text>
</comment>
<feature type="region of interest" description="Pyrophosphorylase" evidence="18">
    <location>
        <begin position="1"/>
        <end position="234"/>
    </location>
</feature>
<dbReference type="GO" id="GO:0019134">
    <property type="term" value="F:glucosamine-1-phosphate N-acetyltransferase activity"/>
    <property type="evidence" value="ECO:0007669"/>
    <property type="project" value="UniProtKB-UniRule"/>
</dbReference>
<evidence type="ECO:0000256" key="18">
    <source>
        <dbReference type="HAMAP-Rule" id="MF_01631"/>
    </source>
</evidence>
<feature type="binding site" evidence="18">
    <location>
        <position position="175"/>
    </location>
    <ligand>
        <name>UDP-N-acetyl-alpha-D-glucosamine</name>
        <dbReference type="ChEBI" id="CHEBI:57705"/>
    </ligand>
</feature>
<feature type="active site" description="Proton acceptor" evidence="18">
    <location>
        <position position="351"/>
    </location>
</feature>
<dbReference type="Gene3D" id="2.160.10.10">
    <property type="entry name" value="Hexapeptide repeat proteins"/>
    <property type="match status" value="1"/>
</dbReference>
<evidence type="ECO:0000256" key="4">
    <source>
        <dbReference type="ARBA" id="ARBA00022490"/>
    </source>
</evidence>
<evidence type="ECO:0000256" key="16">
    <source>
        <dbReference type="ARBA" id="ARBA00048493"/>
    </source>
</evidence>
<keyword evidence="21" id="KW-1185">Reference proteome</keyword>
<keyword evidence="9 18" id="KW-0460">Magnesium</keyword>
<evidence type="ECO:0000256" key="2">
    <source>
        <dbReference type="ARBA" id="ARBA00007707"/>
    </source>
</evidence>
<dbReference type="PROSITE" id="PS00101">
    <property type="entry name" value="HEXAPEP_TRANSFERASES"/>
    <property type="match status" value="1"/>
</dbReference>
<dbReference type="GO" id="GO:0006048">
    <property type="term" value="P:UDP-N-acetylglucosamine biosynthetic process"/>
    <property type="evidence" value="ECO:0007669"/>
    <property type="project" value="UniProtKB-UniPathway"/>
</dbReference>
<comment type="pathway">
    <text evidence="18">Nucleotide-sugar biosynthesis; UDP-N-acetyl-alpha-D-glucosamine biosynthesis; UDP-N-acetyl-alpha-D-glucosamine from N-acetyl-alpha-D-glucosamine 1-phosphate: step 1/1.</text>
</comment>
<dbReference type="UniPathway" id="UPA00113">
    <property type="reaction ID" value="UER00532"/>
</dbReference>
<evidence type="ECO:0000256" key="8">
    <source>
        <dbReference type="ARBA" id="ARBA00022737"/>
    </source>
</evidence>
<feature type="region of interest" description="N-acetyltransferase" evidence="18">
    <location>
        <begin position="256"/>
        <end position="452"/>
    </location>
</feature>
<dbReference type="InterPro" id="IPR025877">
    <property type="entry name" value="MobA-like_NTP_Trfase"/>
</dbReference>
<evidence type="ECO:0000256" key="6">
    <source>
        <dbReference type="ARBA" id="ARBA00022695"/>
    </source>
</evidence>
<evidence type="ECO:0000256" key="9">
    <source>
        <dbReference type="ARBA" id="ARBA00022842"/>
    </source>
</evidence>
<evidence type="ECO:0000256" key="15">
    <source>
        <dbReference type="ARBA" id="ARBA00048247"/>
    </source>
</evidence>
<dbReference type="GO" id="GO:0003977">
    <property type="term" value="F:UDP-N-acetylglucosamine diphosphorylase activity"/>
    <property type="evidence" value="ECO:0007669"/>
    <property type="project" value="UniProtKB-UniRule"/>
</dbReference>
<keyword evidence="4 18" id="KW-0963">Cytoplasm</keyword>
<evidence type="ECO:0000256" key="5">
    <source>
        <dbReference type="ARBA" id="ARBA00022679"/>
    </source>
</evidence>
<evidence type="ECO:0000313" key="21">
    <source>
        <dbReference type="Proteomes" id="UP000198339"/>
    </source>
</evidence>
<feature type="binding site" evidence="18">
    <location>
        <position position="232"/>
    </location>
    <ligand>
        <name>Mg(2+)</name>
        <dbReference type="ChEBI" id="CHEBI:18420"/>
    </ligand>
</feature>
<evidence type="ECO:0000256" key="17">
    <source>
        <dbReference type="ARBA" id="ARBA00049628"/>
    </source>
</evidence>
<gene>
    <name evidence="18" type="primary">glmU</name>
    <name evidence="20" type="ORF">SAMN06295955_101645</name>
</gene>
<dbReference type="InterPro" id="IPR011004">
    <property type="entry name" value="Trimer_LpxA-like_sf"/>
</dbReference>
<feature type="binding site" evidence="18">
    <location>
        <position position="365"/>
    </location>
    <ligand>
        <name>UDP-N-acetyl-alpha-D-glucosamine</name>
        <dbReference type="ChEBI" id="CHEBI:57705"/>
    </ligand>
</feature>
<dbReference type="Gene3D" id="3.90.550.10">
    <property type="entry name" value="Spore Coat Polysaccharide Biosynthesis Protein SpsA, Chain A"/>
    <property type="match status" value="1"/>
</dbReference>
<comment type="subcellular location">
    <subcellularLocation>
        <location evidence="1 18">Cytoplasm</location>
    </subcellularLocation>
</comment>
<dbReference type="PANTHER" id="PTHR43584">
    <property type="entry name" value="NUCLEOTIDYL TRANSFERASE"/>
    <property type="match status" value="1"/>
</dbReference>
<comment type="pathway">
    <text evidence="18">Nucleotide-sugar biosynthesis; UDP-N-acetyl-alpha-D-glucosamine biosynthesis; N-acetyl-alpha-D-glucosamine 1-phosphate from alpha-D-glucosamine 6-phosphate (route II): step 2/2.</text>
</comment>
<feature type="binding site" evidence="18">
    <location>
        <position position="78"/>
    </location>
    <ligand>
        <name>UDP-N-acetyl-alpha-D-glucosamine</name>
        <dbReference type="ChEBI" id="CHEBI:57705"/>
    </ligand>
</feature>
<evidence type="ECO:0000256" key="7">
    <source>
        <dbReference type="ARBA" id="ARBA00022723"/>
    </source>
</evidence>
<reference evidence="20 21" key="1">
    <citation type="submission" date="2017-06" db="EMBL/GenBank/DDBJ databases">
        <authorList>
            <person name="Kim H.J."/>
            <person name="Triplett B.A."/>
        </authorList>
    </citation>
    <scope>NUCLEOTIDE SEQUENCE [LARGE SCALE GENOMIC DNA]</scope>
    <source>
        <strain evidence="20 21">DS15</strain>
    </source>
</reference>
<dbReference type="GO" id="GO:0005737">
    <property type="term" value="C:cytoplasm"/>
    <property type="evidence" value="ECO:0007669"/>
    <property type="project" value="UniProtKB-SubCell"/>
</dbReference>
<protein>
    <recommendedName>
        <fullName evidence="18">Bifunctional protein GlmU</fullName>
    </recommendedName>
    <domain>
        <recommendedName>
            <fullName evidence="18">UDP-N-acetylglucosamine pyrophosphorylase</fullName>
            <ecNumber evidence="18">2.7.7.23</ecNumber>
        </recommendedName>
        <alternativeName>
            <fullName evidence="18">N-acetylglucosamine-1-phosphate uridyltransferase</fullName>
        </alternativeName>
    </domain>
    <domain>
        <recommendedName>
            <fullName evidence="18">Glucosamine-1-phosphate N-acetyltransferase</fullName>
            <ecNumber evidence="18">2.3.1.157</ecNumber>
        </recommendedName>
    </domain>
</protein>
<feature type="binding site" evidence="18">
    <location>
        <position position="28"/>
    </location>
    <ligand>
        <name>UDP-N-acetyl-alpha-D-glucosamine</name>
        <dbReference type="ChEBI" id="CHEBI:57705"/>
    </ligand>
</feature>
<keyword evidence="5 18" id="KW-0808">Transferase</keyword>
<comment type="function">
    <text evidence="17 18">Catalyzes the last two sequential reactions in the de novo biosynthetic pathway for UDP-N-acetylglucosamine (UDP-GlcNAc). The C-terminal domain catalyzes the transfer of acetyl group from acetyl coenzyme A to glucosamine-1-phosphate (GlcN-1-P) to produce N-acetylglucosamine-1-phosphate (GlcNAc-1-P), which is converted into UDP-GlcNAc by the transfer of uridine 5-monophosphate (from uridine 5-triphosphate), a reaction catalyzed by the N-terminal domain.</text>
</comment>
<dbReference type="GO" id="GO:0071555">
    <property type="term" value="P:cell wall organization"/>
    <property type="evidence" value="ECO:0007669"/>
    <property type="project" value="UniProtKB-KW"/>
</dbReference>
<comment type="similarity">
    <text evidence="2 18">In the C-terminal section; belongs to the transferase hexapeptide repeat family.</text>
</comment>
<feature type="binding site" evidence="18">
    <location>
        <position position="428"/>
    </location>
    <ligand>
        <name>acetyl-CoA</name>
        <dbReference type="ChEBI" id="CHEBI:57288"/>
    </ligand>
</feature>
<evidence type="ECO:0000259" key="19">
    <source>
        <dbReference type="Pfam" id="PF12804"/>
    </source>
</evidence>
<name>A0A239E7T8_9SPHN</name>
<keyword evidence="8 18" id="KW-0677">Repeat</keyword>
<sequence length="452" mass="47906">MAARMSNAIAAVILAAGKGTRMKSDLHKVLHPIAGRPMLLHLMASVDELNPAKKVVVVGDKADQIEAALNGSAALAVQEPQLGTGHAVQQAEAALAGFDGDVLILYGDVPFVPPATMRAMVDRLNAPDAPAVVVLAFEPADPLQYGRVITDGDRVVKMVEHKDATEAERAVRLCNSGLMAAKARDLFALLARVTDDNAAKEYYLVDIVNIANADGRHCAVARADPADVAGINSRAELAAAEAQWQRFKREEAMAEGASLRAPETVWFSWDTELGRDVTIEPNVVFGPGVTIADNVIVKAYSHIEGATIAAGCEVGPFARLRPGTVLGEKAKIGNFVETKKAELGKGAKANHLTYLGDVTVGANANIGAGTITCNYDGYFKYRTEIGENAFIGSNSALVAPVKIGRDAIVGAGSAVTRDVADGELRLVRGEQLVKPGWADRFHDAMRKKKAEK</sequence>
<evidence type="ECO:0000256" key="3">
    <source>
        <dbReference type="ARBA" id="ARBA00007947"/>
    </source>
</evidence>
<organism evidence="20 21">
    <name type="scientific">Sphingopyxis indica</name>
    <dbReference type="NCBI Taxonomy" id="436663"/>
    <lineage>
        <taxon>Bacteria</taxon>
        <taxon>Pseudomonadati</taxon>
        <taxon>Pseudomonadota</taxon>
        <taxon>Alphaproteobacteria</taxon>
        <taxon>Sphingomonadales</taxon>
        <taxon>Sphingomonadaceae</taxon>
        <taxon>Sphingopyxis</taxon>
    </lineage>
</organism>
<dbReference type="CDD" id="cd02540">
    <property type="entry name" value="GT2_GlmU_N_bac"/>
    <property type="match status" value="1"/>
</dbReference>
<evidence type="ECO:0000256" key="14">
    <source>
        <dbReference type="ARBA" id="ARBA00023316"/>
    </source>
</evidence>
<dbReference type="EC" id="2.3.1.157" evidence="18"/>
<evidence type="ECO:0000256" key="1">
    <source>
        <dbReference type="ARBA" id="ARBA00004496"/>
    </source>
</evidence>
<keyword evidence="12 18" id="KW-0511">Multifunctional enzyme</keyword>
<dbReference type="Pfam" id="PF12804">
    <property type="entry name" value="NTP_transf_3"/>
    <property type="match status" value="1"/>
</dbReference>
<dbReference type="SUPFAM" id="SSF51161">
    <property type="entry name" value="Trimeric LpxA-like enzymes"/>
    <property type="match status" value="1"/>
</dbReference>
<keyword evidence="10 18" id="KW-0133">Cell shape</keyword>
<dbReference type="PANTHER" id="PTHR43584:SF3">
    <property type="entry name" value="BIFUNCTIONAL PROTEIN GLMU"/>
    <property type="match status" value="1"/>
</dbReference>
<feature type="binding site" evidence="18">
    <location>
        <begin position="14"/>
        <end position="17"/>
    </location>
    <ligand>
        <name>UDP-N-acetyl-alpha-D-glucosamine</name>
        <dbReference type="ChEBI" id="CHEBI:57705"/>
    </ligand>
</feature>
<comment type="cofactor">
    <cofactor evidence="18">
        <name>Mg(2+)</name>
        <dbReference type="ChEBI" id="CHEBI:18420"/>
    </cofactor>
    <text evidence="18">Binds 1 Mg(2+) ion per subunit.</text>
</comment>
<keyword evidence="6 18" id="KW-0548">Nucleotidyltransferase</keyword>
<feature type="binding site" evidence="18">
    <location>
        <position position="108"/>
    </location>
    <ligand>
        <name>Mg(2+)</name>
        <dbReference type="ChEBI" id="CHEBI:18420"/>
    </ligand>
</feature>
<comment type="catalytic activity">
    <reaction evidence="15 18">
        <text>alpha-D-glucosamine 1-phosphate + acetyl-CoA = N-acetyl-alpha-D-glucosamine 1-phosphate + CoA + H(+)</text>
        <dbReference type="Rhea" id="RHEA:13725"/>
        <dbReference type="ChEBI" id="CHEBI:15378"/>
        <dbReference type="ChEBI" id="CHEBI:57287"/>
        <dbReference type="ChEBI" id="CHEBI:57288"/>
        <dbReference type="ChEBI" id="CHEBI:57776"/>
        <dbReference type="ChEBI" id="CHEBI:58516"/>
        <dbReference type="EC" id="2.3.1.157"/>
    </reaction>
</comment>
<evidence type="ECO:0000256" key="13">
    <source>
        <dbReference type="ARBA" id="ARBA00023315"/>
    </source>
</evidence>
<dbReference type="InterPro" id="IPR005882">
    <property type="entry name" value="Bifunctional_GlmU"/>
</dbReference>
<comment type="subunit">
    <text evidence="18">Homotrimer.</text>
</comment>
<comment type="catalytic activity">
    <reaction evidence="16 18">
        <text>N-acetyl-alpha-D-glucosamine 1-phosphate + UTP + H(+) = UDP-N-acetyl-alpha-D-glucosamine + diphosphate</text>
        <dbReference type="Rhea" id="RHEA:13509"/>
        <dbReference type="ChEBI" id="CHEBI:15378"/>
        <dbReference type="ChEBI" id="CHEBI:33019"/>
        <dbReference type="ChEBI" id="CHEBI:46398"/>
        <dbReference type="ChEBI" id="CHEBI:57705"/>
        <dbReference type="ChEBI" id="CHEBI:57776"/>
        <dbReference type="EC" id="2.7.7.23"/>
    </reaction>
</comment>
<dbReference type="InterPro" id="IPR018357">
    <property type="entry name" value="Hexapep_transf_CS"/>
</dbReference>
<dbReference type="GO" id="GO:0009245">
    <property type="term" value="P:lipid A biosynthetic process"/>
    <property type="evidence" value="ECO:0007669"/>
    <property type="project" value="UniProtKB-UniRule"/>
</dbReference>
<feature type="binding site" evidence="18">
    <location>
        <position position="368"/>
    </location>
    <ligand>
        <name>acetyl-CoA</name>
        <dbReference type="ChEBI" id="CHEBI:57288"/>
    </ligand>
</feature>
<feature type="binding site" evidence="18">
    <location>
        <position position="321"/>
    </location>
    <ligand>
        <name>UDP-N-acetyl-alpha-D-glucosamine</name>
        <dbReference type="ChEBI" id="CHEBI:57705"/>
    </ligand>
</feature>
<dbReference type="GO" id="GO:0000902">
    <property type="term" value="P:cell morphogenesis"/>
    <property type="evidence" value="ECO:0007669"/>
    <property type="project" value="UniProtKB-UniRule"/>
</dbReference>
<feature type="binding site" evidence="18">
    <location>
        <position position="160"/>
    </location>
    <ligand>
        <name>UDP-N-acetyl-alpha-D-glucosamine</name>
        <dbReference type="ChEBI" id="CHEBI:57705"/>
    </ligand>
</feature>
<keyword evidence="14 18" id="KW-0961">Cell wall biogenesis/degradation</keyword>
<dbReference type="Pfam" id="PF00132">
    <property type="entry name" value="Hexapep"/>
    <property type="match status" value="1"/>
</dbReference>
<evidence type="ECO:0000256" key="12">
    <source>
        <dbReference type="ARBA" id="ARBA00023268"/>
    </source>
</evidence>
<dbReference type="NCBIfam" id="NF010933">
    <property type="entry name" value="PRK14353.1"/>
    <property type="match status" value="1"/>
</dbReference>
<dbReference type="GO" id="GO:0008360">
    <property type="term" value="P:regulation of cell shape"/>
    <property type="evidence" value="ECO:0007669"/>
    <property type="project" value="UniProtKB-KW"/>
</dbReference>
<dbReference type="GO" id="GO:0009252">
    <property type="term" value="P:peptidoglycan biosynthetic process"/>
    <property type="evidence" value="ECO:0007669"/>
    <property type="project" value="UniProtKB-UniRule"/>
</dbReference>
<dbReference type="OrthoDB" id="9775031at2"/>
<feature type="binding site" evidence="18">
    <location>
        <position position="339"/>
    </location>
    <ligand>
        <name>UDP-N-acetyl-alpha-D-glucosamine</name>
        <dbReference type="ChEBI" id="CHEBI:57705"/>
    </ligand>
</feature>
<dbReference type="InterPro" id="IPR038009">
    <property type="entry name" value="GlmU_C_LbH"/>
</dbReference>
<proteinExistence type="inferred from homology"/>
<comment type="pathway">
    <text evidence="18">Bacterial outer membrane biogenesis; LPS lipid A biosynthesis.</text>
</comment>
<dbReference type="UniPathway" id="UPA00973"/>
<feature type="binding site" evidence="18">
    <location>
        <position position="393"/>
    </location>
    <ligand>
        <name>acetyl-CoA</name>
        <dbReference type="ChEBI" id="CHEBI:57288"/>
    </ligand>
</feature>
<dbReference type="GO" id="GO:0016020">
    <property type="term" value="C:membrane"/>
    <property type="evidence" value="ECO:0007669"/>
    <property type="project" value="GOC"/>
</dbReference>
<feature type="binding site" evidence="18">
    <location>
        <position position="232"/>
    </location>
    <ligand>
        <name>UDP-N-acetyl-alpha-D-glucosamine</name>
        <dbReference type="ChEBI" id="CHEBI:57705"/>
    </ligand>
</feature>
<keyword evidence="11 18" id="KW-0573">Peptidoglycan synthesis</keyword>
<feature type="domain" description="MobA-like NTP transferase" evidence="19">
    <location>
        <begin position="11"/>
        <end position="145"/>
    </location>
</feature>
<accession>A0A239E7T8</accession>